<gene>
    <name evidence="2" type="ORF">DSM106972_019450</name>
</gene>
<dbReference type="Proteomes" id="UP000271624">
    <property type="component" value="Unassembled WGS sequence"/>
</dbReference>
<reference evidence="2" key="1">
    <citation type="submission" date="2018-12" db="EMBL/GenBank/DDBJ databases">
        <authorList>
            <person name="Will S."/>
            <person name="Neumann-Schaal M."/>
            <person name="Henke P."/>
        </authorList>
    </citation>
    <scope>NUCLEOTIDE SEQUENCE</scope>
    <source>
        <strain evidence="2">PCC 7102</strain>
    </source>
</reference>
<evidence type="ECO:0000256" key="1">
    <source>
        <dbReference type="SAM" id="Phobius"/>
    </source>
</evidence>
<organism evidence="2 3">
    <name type="scientific">Dulcicalothrix desertica PCC 7102</name>
    <dbReference type="NCBI Taxonomy" id="232991"/>
    <lineage>
        <taxon>Bacteria</taxon>
        <taxon>Bacillati</taxon>
        <taxon>Cyanobacteriota</taxon>
        <taxon>Cyanophyceae</taxon>
        <taxon>Nostocales</taxon>
        <taxon>Calotrichaceae</taxon>
        <taxon>Dulcicalothrix</taxon>
    </lineage>
</organism>
<evidence type="ECO:0000313" key="2">
    <source>
        <dbReference type="EMBL" id="RUT07685.1"/>
    </source>
</evidence>
<dbReference type="EMBL" id="RSCL01000004">
    <property type="protein sequence ID" value="RUT07685.1"/>
    <property type="molecule type" value="Genomic_DNA"/>
</dbReference>
<protein>
    <recommendedName>
        <fullName evidence="4">Major facilitator superfamily (MFS) profile domain-containing protein</fullName>
    </recommendedName>
</protein>
<evidence type="ECO:0000313" key="3">
    <source>
        <dbReference type="Proteomes" id="UP000271624"/>
    </source>
</evidence>
<evidence type="ECO:0008006" key="4">
    <source>
        <dbReference type="Google" id="ProtNLM"/>
    </source>
</evidence>
<sequence>MFYKLILLATLYTSQFIPTTFFIQALPVFMRQQNMSLDVIGYMGLLMLPSGLKFLWAPFIVATTIISLISVYLVTRIRTVAVG</sequence>
<reference evidence="2" key="2">
    <citation type="journal article" date="2019" name="Genome Biol. Evol.">
        <title>Day and night: Metabolic profiles and evolutionary relationships of six axenic non-marine cyanobacteria.</title>
        <authorList>
            <person name="Will S.E."/>
            <person name="Henke P."/>
            <person name="Boedeker C."/>
            <person name="Huang S."/>
            <person name="Brinkmann H."/>
            <person name="Rohde M."/>
            <person name="Jarek M."/>
            <person name="Friedl T."/>
            <person name="Seufert S."/>
            <person name="Schumacher M."/>
            <person name="Overmann J."/>
            <person name="Neumann-Schaal M."/>
            <person name="Petersen J."/>
        </authorList>
    </citation>
    <scope>NUCLEOTIDE SEQUENCE [LARGE SCALE GENOMIC DNA]</scope>
    <source>
        <strain evidence="2">PCC 7102</strain>
    </source>
</reference>
<name>A0A3S1DCW4_9CYAN</name>
<keyword evidence="1" id="KW-1133">Transmembrane helix</keyword>
<keyword evidence="3" id="KW-1185">Reference proteome</keyword>
<keyword evidence="1" id="KW-0472">Membrane</keyword>
<feature type="transmembrane region" description="Helical" evidence="1">
    <location>
        <begin position="54"/>
        <end position="74"/>
    </location>
</feature>
<comment type="caution">
    <text evidence="2">The sequence shown here is derived from an EMBL/GenBank/DDBJ whole genome shotgun (WGS) entry which is preliminary data.</text>
</comment>
<keyword evidence="1" id="KW-0812">Transmembrane</keyword>
<dbReference type="AlphaFoldDB" id="A0A3S1DCW4"/>
<accession>A0A3S1DCW4</accession>
<proteinExistence type="predicted"/>